<comment type="caution">
    <text evidence="2">The sequence shown here is derived from an EMBL/GenBank/DDBJ whole genome shotgun (WGS) entry which is preliminary data.</text>
</comment>
<feature type="chain" id="PRO_5035838519" evidence="1">
    <location>
        <begin position="19"/>
        <end position="651"/>
    </location>
</feature>
<evidence type="ECO:0000313" key="3">
    <source>
        <dbReference type="Proteomes" id="UP000692954"/>
    </source>
</evidence>
<gene>
    <name evidence="2" type="ORF">PSON_ATCC_30995.1.T0050336</name>
</gene>
<evidence type="ECO:0000313" key="2">
    <source>
        <dbReference type="EMBL" id="CAD8051070.1"/>
    </source>
</evidence>
<dbReference type="OrthoDB" id="295887at2759"/>
<evidence type="ECO:0000256" key="1">
    <source>
        <dbReference type="SAM" id="SignalP"/>
    </source>
</evidence>
<reference evidence="2" key="1">
    <citation type="submission" date="2021-01" db="EMBL/GenBank/DDBJ databases">
        <authorList>
            <consortium name="Genoscope - CEA"/>
            <person name="William W."/>
        </authorList>
    </citation>
    <scope>NUCLEOTIDE SEQUENCE</scope>
</reference>
<accession>A0A8S1K6I9</accession>
<dbReference type="Proteomes" id="UP000692954">
    <property type="component" value="Unassembled WGS sequence"/>
</dbReference>
<keyword evidence="1" id="KW-0732">Signal</keyword>
<dbReference type="EMBL" id="CAJJDN010000005">
    <property type="protein sequence ID" value="CAD8051070.1"/>
    <property type="molecule type" value="Genomic_DNA"/>
</dbReference>
<feature type="signal peptide" evidence="1">
    <location>
        <begin position="1"/>
        <end position="18"/>
    </location>
</feature>
<protein>
    <submittedName>
        <fullName evidence="2">Uncharacterized protein</fullName>
    </submittedName>
</protein>
<proteinExistence type="predicted"/>
<dbReference type="PROSITE" id="PS51257">
    <property type="entry name" value="PROKAR_LIPOPROTEIN"/>
    <property type="match status" value="1"/>
</dbReference>
<dbReference type="AlphaFoldDB" id="A0A8S1K6I9"/>
<keyword evidence="3" id="KW-1185">Reference proteome</keyword>
<name>A0A8S1K6I9_9CILI</name>
<sequence>MILFRFTIALLIIQSCTSQYSQWAVTYHEGQNSGFSHFESDVGSIIQCKQPNISILTSNPYIKKRISLHNFKPFAQTLIAIDYLRPQNIDVQIQIQNKTYDPNLIDQSYQRLLVDDCLGEDPKYIEQSFIQEIFGNSLEEINIIIQAGINDDNQFIIQSDQKIAIKQIHILQLLCPQNCKRCVYLNSQVICTICNQGFEQYRDGCRCEGFRQNDICVEECYDGYVSDQYQICQKAEIINSIKFQQNLRKIYQENEPFELEFDLQSSKTFQIEIEVQIYNFQKLSIFEIQLNQGQYMAYFKIDQRILFGLTSMTQKDCEYEEFCTVYYFKSQIMNIDQNKLFFQTLLKKMPYVNIVDEKDWIKKSIYWKLINLNINILKLEKQIPKIENCIEISNEQQCLKCQIPFFVLDGQCINKCPLQQPKSNEICFDSKTDNLQILQFSQVQNEYQNLNQIYFIYQVNWFYNKELLNSGSMFWYHLFSQDIQHYGITIQSKIIFIDQNDDSKLIISLENGNQKFVISPNNTEFIGGQQNIPDSIVYFNQFIPHNNANFTIEVESQSLTYYTNFVILIHNCAPYCKSCTGPKKSECLEFEKGLKEFDSTMLKCNLGYYETQANYCMQCLELNCLSCTNNKDCLLCRNGCKLTKYQKCICN</sequence>
<organism evidence="2 3">
    <name type="scientific">Paramecium sonneborni</name>
    <dbReference type="NCBI Taxonomy" id="65129"/>
    <lineage>
        <taxon>Eukaryota</taxon>
        <taxon>Sar</taxon>
        <taxon>Alveolata</taxon>
        <taxon>Ciliophora</taxon>
        <taxon>Intramacronucleata</taxon>
        <taxon>Oligohymenophorea</taxon>
        <taxon>Peniculida</taxon>
        <taxon>Parameciidae</taxon>
        <taxon>Paramecium</taxon>
    </lineage>
</organism>